<sequence>MLDWKARIAVATIAGVMLGCGDDDTTAALDGGPRQDGSAPIDASAPLDASTPIDALVAMPDAFTPVDAGPPVDPLGGSVEVTRVQGGFGFVEGPQWLPERGVLIFSDIPRNRIHQLAPPSTITLFAMPSGGSNGLAIDGEGRVLRAEHVGRRVAREQSPGSTTWVPLATEIDGDTLSSPNDLIVARDGTIYFTDPPYGLEGRAQETDFHGVYRIDPSGTLHVEDRGALDTRPNGIALSPDESLLYVADSQHGRVRVFDVEDDGSLSPPRVLTDDTPGSDGLAVDVAGNLYVTSSRGVMVLRPDGSEWGTIEIDEQPANCAFGDADRRTLYVTARTGLYRVSGLVIAGIP</sequence>
<dbReference type="InterPro" id="IPR005511">
    <property type="entry name" value="SMP-30"/>
</dbReference>
<dbReference type="PANTHER" id="PTHR47572:SF4">
    <property type="entry name" value="LACTONASE DRP35"/>
    <property type="match status" value="1"/>
</dbReference>
<dbReference type="Proteomes" id="UP000034883">
    <property type="component" value="Chromosome"/>
</dbReference>
<comment type="cofactor">
    <cofactor evidence="3">
        <name>Zn(2+)</name>
        <dbReference type="ChEBI" id="CHEBI:29105"/>
    </cofactor>
    <text evidence="3">Binds 1 divalent metal cation per subunit.</text>
</comment>
<evidence type="ECO:0000313" key="5">
    <source>
        <dbReference type="EMBL" id="AKF11176.1"/>
    </source>
</evidence>
<name>A0A0F6YP70_9BACT</name>
<feature type="domain" description="SMP-30/Gluconolactonase/LRE-like region" evidence="4">
    <location>
        <begin position="92"/>
        <end position="333"/>
    </location>
</feature>
<dbReference type="SUPFAM" id="SSF63829">
    <property type="entry name" value="Calcium-dependent phosphotriesterase"/>
    <property type="match status" value="1"/>
</dbReference>
<feature type="binding site" evidence="3">
    <location>
        <position position="233"/>
    </location>
    <ligand>
        <name>a divalent metal cation</name>
        <dbReference type="ChEBI" id="CHEBI:60240"/>
    </ligand>
</feature>
<evidence type="ECO:0000313" key="6">
    <source>
        <dbReference type="Proteomes" id="UP000034883"/>
    </source>
</evidence>
<feature type="binding site" evidence="3">
    <location>
        <position position="279"/>
    </location>
    <ligand>
        <name>a divalent metal cation</name>
        <dbReference type="ChEBI" id="CHEBI:60240"/>
    </ligand>
</feature>
<dbReference type="RefSeq" id="WP_240481313.1">
    <property type="nucleotide sequence ID" value="NZ_CP011125.1"/>
</dbReference>
<protein>
    <submittedName>
        <fullName evidence="5">Gluconolactonase</fullName>
    </submittedName>
</protein>
<keyword evidence="3" id="KW-0862">Zinc</keyword>
<evidence type="ECO:0000256" key="2">
    <source>
        <dbReference type="PIRSR" id="PIRSR605511-1"/>
    </source>
</evidence>
<dbReference type="PRINTS" id="PR01790">
    <property type="entry name" value="SMP30FAMILY"/>
</dbReference>
<keyword evidence="6" id="KW-1185">Reference proteome</keyword>
<evidence type="ECO:0000256" key="3">
    <source>
        <dbReference type="PIRSR" id="PIRSR605511-2"/>
    </source>
</evidence>
<dbReference type="InterPro" id="IPR011042">
    <property type="entry name" value="6-blade_b-propeller_TolB-like"/>
</dbReference>
<dbReference type="PANTHER" id="PTHR47572">
    <property type="entry name" value="LIPOPROTEIN-RELATED"/>
    <property type="match status" value="1"/>
</dbReference>
<dbReference type="STRING" id="927083.DB32_008325"/>
<evidence type="ECO:0000256" key="1">
    <source>
        <dbReference type="ARBA" id="ARBA00022801"/>
    </source>
</evidence>
<feature type="binding site" evidence="3">
    <location>
        <position position="92"/>
    </location>
    <ligand>
        <name>a divalent metal cation</name>
        <dbReference type="ChEBI" id="CHEBI:60240"/>
    </ligand>
</feature>
<feature type="active site" description="Proton donor/acceptor" evidence="2">
    <location>
        <position position="279"/>
    </location>
</feature>
<dbReference type="AlphaFoldDB" id="A0A0F6YP70"/>
<feature type="binding site" evidence="3">
    <location>
        <position position="180"/>
    </location>
    <ligand>
        <name>substrate</name>
    </ligand>
</feature>
<dbReference type="Pfam" id="PF08450">
    <property type="entry name" value="SGL"/>
    <property type="match status" value="1"/>
</dbReference>
<keyword evidence="1" id="KW-0378">Hydrolase</keyword>
<dbReference type="KEGG" id="samy:DB32_008325"/>
<dbReference type="Gene3D" id="2.120.10.30">
    <property type="entry name" value="TolB, C-terminal domain"/>
    <property type="match status" value="1"/>
</dbReference>
<dbReference type="GO" id="GO:0046872">
    <property type="term" value="F:metal ion binding"/>
    <property type="evidence" value="ECO:0007669"/>
    <property type="project" value="UniProtKB-KW"/>
</dbReference>
<keyword evidence="3" id="KW-0479">Metal-binding</keyword>
<proteinExistence type="predicted"/>
<organism evidence="5 6">
    <name type="scientific">Sandaracinus amylolyticus</name>
    <dbReference type="NCBI Taxonomy" id="927083"/>
    <lineage>
        <taxon>Bacteria</taxon>
        <taxon>Pseudomonadati</taxon>
        <taxon>Myxococcota</taxon>
        <taxon>Polyangia</taxon>
        <taxon>Polyangiales</taxon>
        <taxon>Sandaracinaceae</taxon>
        <taxon>Sandaracinus</taxon>
    </lineage>
</organism>
<evidence type="ECO:0000259" key="4">
    <source>
        <dbReference type="Pfam" id="PF08450"/>
    </source>
</evidence>
<dbReference type="PROSITE" id="PS51257">
    <property type="entry name" value="PROKAR_LIPOPROTEIN"/>
    <property type="match status" value="1"/>
</dbReference>
<gene>
    <name evidence="5" type="ORF">DB32_008325</name>
</gene>
<accession>A0A0F6YP70</accession>
<dbReference type="InterPro" id="IPR051262">
    <property type="entry name" value="SMP-30/CGR1_Lactonase"/>
</dbReference>
<reference evidence="5 6" key="1">
    <citation type="submission" date="2015-03" db="EMBL/GenBank/DDBJ databases">
        <title>Genome assembly of Sandaracinus amylolyticus DSM 53668.</title>
        <authorList>
            <person name="Sharma G."/>
            <person name="Subramanian S."/>
        </authorList>
    </citation>
    <scope>NUCLEOTIDE SEQUENCE [LARGE SCALE GENOMIC DNA]</scope>
    <source>
        <strain evidence="5 6">DSM 53668</strain>
    </source>
</reference>
<dbReference type="EMBL" id="CP011125">
    <property type="protein sequence ID" value="AKF11176.1"/>
    <property type="molecule type" value="Genomic_DNA"/>
</dbReference>
<dbReference type="GO" id="GO:0016787">
    <property type="term" value="F:hydrolase activity"/>
    <property type="evidence" value="ECO:0007669"/>
    <property type="project" value="UniProtKB-KW"/>
</dbReference>
<dbReference type="InterPro" id="IPR013658">
    <property type="entry name" value="SGL"/>
</dbReference>